<evidence type="ECO:0000313" key="6">
    <source>
        <dbReference type="Proteomes" id="UP000007486"/>
    </source>
</evidence>
<evidence type="ECO:0000256" key="1">
    <source>
        <dbReference type="ARBA" id="ARBA00022729"/>
    </source>
</evidence>
<keyword evidence="2" id="KW-1015">Disulfide bond</keyword>
<dbReference type="eggNOG" id="COG1572">
    <property type="taxonomic scope" value="Bacteria"/>
</dbReference>
<dbReference type="Pfam" id="PF08522">
    <property type="entry name" value="BT_3987-like_N"/>
    <property type="match status" value="1"/>
</dbReference>
<dbReference type="SMART" id="SM00560">
    <property type="entry name" value="LamGL"/>
    <property type="match status" value="1"/>
</dbReference>
<gene>
    <name evidence="5" type="ordered locus">Bacsa_0822</name>
</gene>
<accession>F0R283</accession>
<feature type="domain" description="LamG-like jellyroll fold" evidence="4">
    <location>
        <begin position="193"/>
        <end position="340"/>
    </location>
</feature>
<dbReference type="InterPro" id="IPR006558">
    <property type="entry name" value="LamG-like"/>
</dbReference>
<sequence length="401" mass="44087">MKLKHIYFASLMAVAGGMFAGCSDDIENFDNQMFVTDTTPAVVLMMATAEDETQEFTFSIPKPQDSDVTFTIAADANKVQTYKDLYTDGTKEIEMVPSANYELATTQGVIRAGSLNSDPIAINFIGLSTMDDTKTYVLPITVTNCSIGVLGSQNTRYYVFQKGALINVVANLDDNALRPGNAWATPDKFRNLTKLTCEALIYPYSLSGEGHESGISTLMGIEGNFLFRFGDAGLASNILQIATGSAGNFAVSRAVEENVWTHVAITYDSDAQEVNVYFNGSLVNTFTGVNQGPVDWSPEYSNDNDGKARSFWVGHSYSASRWFEGEMSEVRIWDKVLTPEEINAENHFYAVLEPENEPNLLMYWKLNDGVDEIKDYSQYGNNGVAEVAGLQWVSVSLPATE</sequence>
<dbReference type="RefSeq" id="WP_013616867.1">
    <property type="nucleotide sequence ID" value="NC_015164.1"/>
</dbReference>
<dbReference type="Gene3D" id="2.60.120.200">
    <property type="match status" value="1"/>
</dbReference>
<dbReference type="EMBL" id="CP002530">
    <property type="protein sequence ID" value="ADY35415.1"/>
    <property type="molecule type" value="Genomic_DNA"/>
</dbReference>
<evidence type="ECO:0000259" key="4">
    <source>
        <dbReference type="SMART" id="SM00560"/>
    </source>
</evidence>
<dbReference type="AlphaFoldDB" id="F0R283"/>
<dbReference type="SUPFAM" id="SSF49899">
    <property type="entry name" value="Concanavalin A-like lectins/glucanases"/>
    <property type="match status" value="1"/>
</dbReference>
<dbReference type="InterPro" id="IPR013728">
    <property type="entry name" value="BT_3987-like_N"/>
</dbReference>
<reference evidence="5 6" key="1">
    <citation type="journal article" date="2011" name="Stand. Genomic Sci.">
        <title>Complete genome sequence of Bacteroides salanitronis type strain (BL78).</title>
        <authorList>
            <person name="Gronow S."/>
            <person name="Held B."/>
            <person name="Lucas S."/>
            <person name="Lapidus A."/>
            <person name="Del Rio T.G."/>
            <person name="Nolan M."/>
            <person name="Tice H."/>
            <person name="Deshpande S."/>
            <person name="Cheng J.F."/>
            <person name="Pitluck S."/>
            <person name="Liolios K."/>
            <person name="Pagani I."/>
            <person name="Ivanova N."/>
            <person name="Mavromatis K."/>
            <person name="Pati A."/>
            <person name="Tapia R."/>
            <person name="Han C."/>
            <person name="Goodwin L."/>
            <person name="Chen A."/>
            <person name="Palaniappan K."/>
            <person name="Land M."/>
            <person name="Hauser L."/>
            <person name="Chang Y.J."/>
            <person name="Jeffries C.D."/>
            <person name="Brambilla E.M."/>
            <person name="Rohde M."/>
            <person name="Goker M."/>
            <person name="Detter J.C."/>
            <person name="Woyke T."/>
            <person name="Bristow J."/>
            <person name="Markowitz V."/>
            <person name="Hugenholtz P."/>
            <person name="Kyrpides N.C."/>
            <person name="Klenk H.P."/>
            <person name="Eisen J.A."/>
        </authorList>
    </citation>
    <scope>NUCLEOTIDE SEQUENCE [LARGE SCALE GENOMIC DNA]</scope>
    <source>
        <strain evidence="5 6">DSM 18170</strain>
    </source>
</reference>
<dbReference type="OrthoDB" id="1037816at2"/>
<proteinExistence type="predicted"/>
<dbReference type="InterPro" id="IPR013320">
    <property type="entry name" value="ConA-like_dom_sf"/>
</dbReference>
<dbReference type="GO" id="GO:0004553">
    <property type="term" value="F:hydrolase activity, hydrolyzing O-glycosyl compounds"/>
    <property type="evidence" value="ECO:0007669"/>
    <property type="project" value="UniProtKB-ARBA"/>
</dbReference>
<feature type="signal peptide" evidence="3">
    <location>
        <begin position="1"/>
        <end position="20"/>
    </location>
</feature>
<protein>
    <submittedName>
        <fullName evidence="5">LamG domain protein jellyroll fold domain protein</fullName>
    </submittedName>
</protein>
<dbReference type="HOGENOM" id="CLU_050496_1_0_10"/>
<dbReference type="Pfam" id="PF13385">
    <property type="entry name" value="Laminin_G_3"/>
    <property type="match status" value="1"/>
</dbReference>
<evidence type="ECO:0000256" key="2">
    <source>
        <dbReference type="ARBA" id="ARBA00023157"/>
    </source>
</evidence>
<keyword evidence="1 3" id="KW-0732">Signal</keyword>
<dbReference type="STRING" id="667015.Bacsa_0822"/>
<evidence type="ECO:0000313" key="5">
    <source>
        <dbReference type="EMBL" id="ADY35415.1"/>
    </source>
</evidence>
<name>F0R283_PHOSB</name>
<keyword evidence="6" id="KW-1185">Reference proteome</keyword>
<dbReference type="PROSITE" id="PS51257">
    <property type="entry name" value="PROKAR_LIPOPROTEIN"/>
    <property type="match status" value="1"/>
</dbReference>
<dbReference type="Proteomes" id="UP000007486">
    <property type="component" value="Chromosome"/>
</dbReference>
<dbReference type="Gene3D" id="2.60.40.1740">
    <property type="entry name" value="hypothetical protein (bacova_03559)"/>
    <property type="match status" value="1"/>
</dbReference>
<feature type="chain" id="PRO_5003259042" evidence="3">
    <location>
        <begin position="21"/>
        <end position="401"/>
    </location>
</feature>
<evidence type="ECO:0000256" key="3">
    <source>
        <dbReference type="SAM" id="SignalP"/>
    </source>
</evidence>
<organism evidence="5 6">
    <name type="scientific">Phocaeicola salanitronis (strain DSM 18170 / JCM 13657 / CCUG 60908 / BL78)</name>
    <name type="common">Bacteroides salanitronis</name>
    <dbReference type="NCBI Taxonomy" id="667015"/>
    <lineage>
        <taxon>Bacteria</taxon>
        <taxon>Pseudomonadati</taxon>
        <taxon>Bacteroidota</taxon>
        <taxon>Bacteroidia</taxon>
        <taxon>Bacteroidales</taxon>
        <taxon>Bacteroidaceae</taxon>
        <taxon>Phocaeicola</taxon>
    </lineage>
</organism>
<dbReference type="GO" id="GO:0005975">
    <property type="term" value="P:carbohydrate metabolic process"/>
    <property type="evidence" value="ECO:0007669"/>
    <property type="project" value="UniProtKB-ARBA"/>
</dbReference>
<dbReference type="KEGG" id="bsa:Bacsa_0822"/>